<reference evidence="14" key="1">
    <citation type="submission" date="2016-10" db="EMBL/GenBank/DDBJ databases">
        <authorList>
            <person name="Varghese N."/>
            <person name="Submissions S."/>
        </authorList>
    </citation>
    <scope>NUCLEOTIDE SEQUENCE [LARGE SCALE GENOMIC DNA]</scope>
    <source>
        <strain evidence="14">CGMCC 1.11012</strain>
    </source>
</reference>
<dbReference type="PROSITE" id="PS50885">
    <property type="entry name" value="HAMP"/>
    <property type="match status" value="1"/>
</dbReference>
<dbReference type="InterPro" id="IPR004089">
    <property type="entry name" value="MCPsignal_dom"/>
</dbReference>
<gene>
    <name evidence="13" type="ORF">SAMN05216192_105189</name>
</gene>
<dbReference type="AlphaFoldDB" id="A0A1G8KL77"/>
<keyword evidence="3" id="KW-0145">Chemotaxis</keyword>
<dbReference type="CDD" id="cd18773">
    <property type="entry name" value="PDC1_HK_sensor"/>
    <property type="match status" value="1"/>
</dbReference>
<evidence type="ECO:0000313" key="13">
    <source>
        <dbReference type="EMBL" id="SDI44164.1"/>
    </source>
</evidence>
<dbReference type="EMBL" id="FNDX01000005">
    <property type="protein sequence ID" value="SDI44164.1"/>
    <property type="molecule type" value="Genomic_DNA"/>
</dbReference>
<name>A0A1G8KL77_9BACL</name>
<keyword evidence="6 10" id="KW-0472">Membrane</keyword>
<keyword evidence="14" id="KW-1185">Reference proteome</keyword>
<dbReference type="GO" id="GO:0007165">
    <property type="term" value="P:signal transduction"/>
    <property type="evidence" value="ECO:0007669"/>
    <property type="project" value="UniProtKB-KW"/>
</dbReference>
<evidence type="ECO:0000256" key="2">
    <source>
        <dbReference type="ARBA" id="ARBA00022475"/>
    </source>
</evidence>
<evidence type="ECO:0000256" key="4">
    <source>
        <dbReference type="ARBA" id="ARBA00022692"/>
    </source>
</evidence>
<keyword evidence="4 10" id="KW-0812">Transmembrane</keyword>
<feature type="transmembrane region" description="Helical" evidence="10">
    <location>
        <begin position="299"/>
        <end position="318"/>
    </location>
</feature>
<dbReference type="Gene3D" id="3.30.450.20">
    <property type="entry name" value="PAS domain"/>
    <property type="match status" value="1"/>
</dbReference>
<dbReference type="InterPro" id="IPR029151">
    <property type="entry name" value="Sensor-like_sf"/>
</dbReference>
<proteinExistence type="inferred from homology"/>
<evidence type="ECO:0000256" key="5">
    <source>
        <dbReference type="ARBA" id="ARBA00022989"/>
    </source>
</evidence>
<evidence type="ECO:0000259" key="12">
    <source>
        <dbReference type="PROSITE" id="PS50885"/>
    </source>
</evidence>
<keyword evidence="2" id="KW-1003">Cell membrane</keyword>
<sequence length="676" mass="73096">MEKEVKLWTKLKMKTKTRKTASMQRKWSLIILAISIIPLLGSTLFFTTYFSKVTKEDSEAIAETILDMNASRLNEWLMSKTSAVQALVALHPEFDTSKPETIFPAIKVLEESDMQSEGYSVINKDGLLTNMLGLTAEMGTADYFLKAKETMQPAVADMTFLEPLSKYVISVVVPFAGADKQFAGAIAFSVTPEIMNEMNKAIKVAESGYGYVVSGDGTYYAHYDTQRIGKNIADFAGSKEMKAAAEKILAGESGSETYKGEDGKEIITYYQTVPGTNWKLMINVPENEIYAKVISAQTVAGIFLIIVILVVVFLALYLTKRMVKPVSAVSKVVKRVAEGHLSERIAVTSNDEIGQMSKGINEMIDALSGIVGMIDAAVAEVAISAKGLLGYANESSNTSAEIAEVIKEVAQGMEEQFKGSEQSARATEEMAIGLQRIAESSVNVSDQAESVNKEVENGYLGIQSTLEQMKVISTTAGQTSELIATLTQQSEQIGQIVDVISEISNQTGLLSLNASIEAARAGEHGRGFGVVANEVKKLAERTNTSIVHIVELIRQIQTSTANAAASMEKSIAEIGDGMDKMNHVGAAFEHIRSSMREVSNQIQDVSAINEEMSAGTEEITASVSDMLTIAKASAENAELVAEASVEQKDLMGKVVSEAEALTAMMAELKEEVGRYR</sequence>
<dbReference type="PANTHER" id="PTHR32089:SF112">
    <property type="entry name" value="LYSOZYME-LIKE PROTEIN-RELATED"/>
    <property type="match status" value="1"/>
</dbReference>
<dbReference type="Gene3D" id="1.10.287.950">
    <property type="entry name" value="Methyl-accepting chemotaxis protein"/>
    <property type="match status" value="1"/>
</dbReference>
<dbReference type="RefSeq" id="WP_244157630.1">
    <property type="nucleotide sequence ID" value="NZ_FNDX01000005.1"/>
</dbReference>
<evidence type="ECO:0000256" key="7">
    <source>
        <dbReference type="ARBA" id="ARBA00023224"/>
    </source>
</evidence>
<organism evidence="13 14">
    <name type="scientific">Paenibacillus typhae</name>
    <dbReference type="NCBI Taxonomy" id="1174501"/>
    <lineage>
        <taxon>Bacteria</taxon>
        <taxon>Bacillati</taxon>
        <taxon>Bacillota</taxon>
        <taxon>Bacilli</taxon>
        <taxon>Bacillales</taxon>
        <taxon>Paenibacillaceae</taxon>
        <taxon>Paenibacillus</taxon>
    </lineage>
</organism>
<dbReference type="SUPFAM" id="SSF103190">
    <property type="entry name" value="Sensory domain-like"/>
    <property type="match status" value="1"/>
</dbReference>
<feature type="domain" description="Methyl-accepting transducer" evidence="11">
    <location>
        <begin position="391"/>
        <end position="627"/>
    </location>
</feature>
<evidence type="ECO:0000256" key="10">
    <source>
        <dbReference type="SAM" id="Phobius"/>
    </source>
</evidence>
<dbReference type="Gene3D" id="6.10.340.10">
    <property type="match status" value="1"/>
</dbReference>
<dbReference type="CDD" id="cd06225">
    <property type="entry name" value="HAMP"/>
    <property type="match status" value="1"/>
</dbReference>
<dbReference type="Proteomes" id="UP000199050">
    <property type="component" value="Unassembled WGS sequence"/>
</dbReference>
<dbReference type="PANTHER" id="PTHR32089">
    <property type="entry name" value="METHYL-ACCEPTING CHEMOTAXIS PROTEIN MCPB"/>
    <property type="match status" value="1"/>
</dbReference>
<dbReference type="InterPro" id="IPR003660">
    <property type="entry name" value="HAMP_dom"/>
</dbReference>
<comment type="similarity">
    <text evidence="8">Belongs to the methyl-accepting chemotaxis (MCP) protein family.</text>
</comment>
<comment type="subcellular location">
    <subcellularLocation>
        <location evidence="1">Cell membrane</location>
        <topology evidence="1">Multi-pass membrane protein</topology>
    </subcellularLocation>
</comment>
<dbReference type="GO" id="GO:0005886">
    <property type="term" value="C:plasma membrane"/>
    <property type="evidence" value="ECO:0007669"/>
    <property type="project" value="UniProtKB-SubCell"/>
</dbReference>
<evidence type="ECO:0000259" key="11">
    <source>
        <dbReference type="PROSITE" id="PS50111"/>
    </source>
</evidence>
<dbReference type="CDD" id="cd12912">
    <property type="entry name" value="PDC2_MCP_like"/>
    <property type="match status" value="1"/>
</dbReference>
<feature type="domain" description="HAMP" evidence="12">
    <location>
        <begin position="320"/>
        <end position="372"/>
    </location>
</feature>
<keyword evidence="5 10" id="KW-1133">Transmembrane helix</keyword>
<evidence type="ECO:0000256" key="1">
    <source>
        <dbReference type="ARBA" id="ARBA00004651"/>
    </source>
</evidence>
<keyword evidence="7 9" id="KW-0807">Transducer</keyword>
<evidence type="ECO:0000256" key="3">
    <source>
        <dbReference type="ARBA" id="ARBA00022500"/>
    </source>
</evidence>
<protein>
    <submittedName>
        <fullName evidence="13">Methyl-accepting chemotaxis sensory transducer with Cache sensor</fullName>
    </submittedName>
</protein>
<dbReference type="STRING" id="1174501.SAMN05216192_105189"/>
<evidence type="ECO:0000256" key="9">
    <source>
        <dbReference type="PROSITE-ProRule" id="PRU00284"/>
    </source>
</evidence>
<dbReference type="CDD" id="cd11386">
    <property type="entry name" value="MCP_signal"/>
    <property type="match status" value="1"/>
</dbReference>
<evidence type="ECO:0000313" key="14">
    <source>
        <dbReference type="Proteomes" id="UP000199050"/>
    </source>
</evidence>
<dbReference type="Pfam" id="PF02743">
    <property type="entry name" value="dCache_1"/>
    <property type="match status" value="1"/>
</dbReference>
<dbReference type="SMART" id="SM00283">
    <property type="entry name" value="MA"/>
    <property type="match status" value="1"/>
</dbReference>
<dbReference type="Pfam" id="PF00015">
    <property type="entry name" value="MCPsignal"/>
    <property type="match status" value="1"/>
</dbReference>
<evidence type="ECO:0000256" key="6">
    <source>
        <dbReference type="ARBA" id="ARBA00023136"/>
    </source>
</evidence>
<dbReference type="SMART" id="SM00304">
    <property type="entry name" value="HAMP"/>
    <property type="match status" value="1"/>
</dbReference>
<dbReference type="GO" id="GO:0006935">
    <property type="term" value="P:chemotaxis"/>
    <property type="evidence" value="ECO:0007669"/>
    <property type="project" value="UniProtKB-KW"/>
</dbReference>
<dbReference type="SUPFAM" id="SSF58104">
    <property type="entry name" value="Methyl-accepting chemotaxis protein (MCP) signaling domain"/>
    <property type="match status" value="1"/>
</dbReference>
<dbReference type="InterPro" id="IPR033479">
    <property type="entry name" value="dCache_1"/>
</dbReference>
<dbReference type="PROSITE" id="PS50111">
    <property type="entry name" value="CHEMOTAXIS_TRANSDUC_2"/>
    <property type="match status" value="1"/>
</dbReference>
<dbReference type="Pfam" id="PF00672">
    <property type="entry name" value="HAMP"/>
    <property type="match status" value="1"/>
</dbReference>
<accession>A0A1G8KL77</accession>
<evidence type="ECO:0000256" key="8">
    <source>
        <dbReference type="ARBA" id="ARBA00029447"/>
    </source>
</evidence>